<dbReference type="InterPro" id="IPR042187">
    <property type="entry name" value="Flagellin_C_sub2"/>
</dbReference>
<dbReference type="PRINTS" id="PR00207">
    <property type="entry name" value="FLAGELLIN"/>
</dbReference>
<feature type="domain" description="Flagellin N-terminal" evidence="5">
    <location>
        <begin position="5"/>
        <end position="143"/>
    </location>
</feature>
<dbReference type="AlphaFoldDB" id="A0A0K6IX82"/>
<keyword evidence="8" id="KW-1185">Reference proteome</keyword>
<sequence>MASVINTNIASLNAQRNLLKSQNDMQTAMQRLSSGLRINSAKDDAAGLAISDRMTAQINGLNQATRNANDAMSIAQVAEGALGEITNALQRIRVLAVQSANDTNTATDRASLQKEVNQLQQEITRLATQTSFNGKNLLDGSFTGQQFQVGAYTNQTIGFSIGDSRAASIGTYQISTTGSAGIEAAVAASAGYPTANNMSAQDITIQGPRGEATLSSATTITAGVTAKQIADAVNSQSEKTGVTATARTTVTMSSLASAGTVSFTLHGANDKTAQVTADITDPNDLSALANAINQTTGTTGVSASFDKETGKLTLVQAEGYDIGIEGFNNSAGGTISVAGSEGNAVNLTSGGANSTRVGGEVTFNSSGPFSVSVSVAGDLFDTAGTANYGELKSVADIDIGTQQGANDALKIVDGALAYVDDLRADLGAIQNRFSSVVSSNSVTSENVAAARSRVLDADFAAETANLSRAQILQQAGTAMLAQANASTQNVLTLLR</sequence>
<evidence type="ECO:0000256" key="2">
    <source>
        <dbReference type="ARBA" id="ARBA00022525"/>
    </source>
</evidence>
<keyword evidence="2 4" id="KW-0964">Secreted</keyword>
<dbReference type="PANTHER" id="PTHR42792">
    <property type="entry name" value="FLAGELLIN"/>
    <property type="match status" value="1"/>
</dbReference>
<dbReference type="Pfam" id="PF00700">
    <property type="entry name" value="Flagellin_C"/>
    <property type="match status" value="1"/>
</dbReference>
<dbReference type="Gene3D" id="2.170.280.10">
    <property type="entry name" value="f41 fragment of flagellin, middle domain"/>
    <property type="match status" value="1"/>
</dbReference>
<evidence type="ECO:0000256" key="4">
    <source>
        <dbReference type="RuleBase" id="RU362073"/>
    </source>
</evidence>
<dbReference type="Proteomes" id="UP000182108">
    <property type="component" value="Unassembled WGS sequence"/>
</dbReference>
<dbReference type="InterPro" id="IPR001492">
    <property type="entry name" value="Flagellin"/>
</dbReference>
<dbReference type="Pfam" id="PF00669">
    <property type="entry name" value="Flagellin_N"/>
    <property type="match status" value="1"/>
</dbReference>
<dbReference type="Pfam" id="PF07196">
    <property type="entry name" value="Flagellin_IN"/>
    <property type="match status" value="2"/>
</dbReference>
<dbReference type="Gene3D" id="1.20.1330.10">
    <property type="entry name" value="f41 fragment of flagellin, N-terminal domain"/>
    <property type="match status" value="1"/>
</dbReference>
<name>A0A0K6IX82_9PROT</name>
<dbReference type="Gene3D" id="2.30.220.10">
    <property type="entry name" value="f41 fragment of flagellin, C-terminal domain"/>
    <property type="match status" value="1"/>
</dbReference>
<organism evidence="7 8">
    <name type="scientific">Tepidiphilus thermophilus</name>
    <dbReference type="NCBI Taxonomy" id="876478"/>
    <lineage>
        <taxon>Bacteria</taxon>
        <taxon>Pseudomonadati</taxon>
        <taxon>Pseudomonadota</taxon>
        <taxon>Hydrogenophilia</taxon>
        <taxon>Hydrogenophilales</taxon>
        <taxon>Hydrogenophilaceae</taxon>
        <taxon>Tepidiphilus</taxon>
    </lineage>
</organism>
<evidence type="ECO:0000256" key="3">
    <source>
        <dbReference type="ARBA" id="ARBA00023143"/>
    </source>
</evidence>
<proteinExistence type="inferred from homology"/>
<dbReference type="SUPFAM" id="SSF64518">
    <property type="entry name" value="Phase 1 flagellin"/>
    <property type="match status" value="1"/>
</dbReference>
<comment type="subcellular location">
    <subcellularLocation>
        <location evidence="4">Secreted</location>
    </subcellularLocation>
    <subcellularLocation>
        <location evidence="4">Bacterial flagellum</location>
    </subcellularLocation>
</comment>
<accession>A0A0K6IX82</accession>
<evidence type="ECO:0000313" key="8">
    <source>
        <dbReference type="Proteomes" id="UP000182108"/>
    </source>
</evidence>
<dbReference type="InterPro" id="IPR046358">
    <property type="entry name" value="Flagellin_C"/>
</dbReference>
<gene>
    <name evidence="7" type="ORF">Ga0061068_11121</name>
</gene>
<evidence type="ECO:0000256" key="1">
    <source>
        <dbReference type="ARBA" id="ARBA00005709"/>
    </source>
</evidence>
<reference evidence="8" key="1">
    <citation type="submission" date="2015-08" db="EMBL/GenBank/DDBJ databases">
        <authorList>
            <person name="Babu N.S."/>
            <person name="Beckwith C.J."/>
            <person name="Beseler K.G."/>
            <person name="Brison A."/>
            <person name="Carone J.V."/>
            <person name="Caskin T.P."/>
            <person name="Diamond M."/>
            <person name="Durham M.E."/>
            <person name="Foxe J.M."/>
            <person name="Go M."/>
            <person name="Henderson B.A."/>
            <person name="Jones I.B."/>
            <person name="McGettigan J.A."/>
            <person name="Micheletti S.J."/>
            <person name="Nasrallah M.E."/>
            <person name="Ortiz D."/>
            <person name="Piller C.R."/>
            <person name="Privatt S.R."/>
            <person name="Schneider S.L."/>
            <person name="Sharp S."/>
            <person name="Smith T.C."/>
            <person name="Stanton J.D."/>
            <person name="Ullery H.E."/>
            <person name="Wilson R.J."/>
            <person name="Serrano M.G."/>
            <person name="Buck G."/>
            <person name="Lee V."/>
            <person name="Wang Y."/>
            <person name="Carvalho R."/>
            <person name="Voegtly L."/>
            <person name="Shi R."/>
            <person name="Duckworth R."/>
            <person name="Johnson A."/>
            <person name="Loviza R."/>
            <person name="Walstead R."/>
            <person name="Shah Z."/>
            <person name="Kiflezghi M."/>
            <person name="Wade K."/>
            <person name="Ball S.L."/>
            <person name="Bradley K.W."/>
            <person name="Asai D.J."/>
            <person name="Bowman C.A."/>
            <person name="Russell D.A."/>
            <person name="Pope W.H."/>
            <person name="Jacobs-Sera D."/>
            <person name="Hendrix R.W."/>
            <person name="Hatfull G.F."/>
        </authorList>
    </citation>
    <scope>NUCLEOTIDE SEQUENCE [LARGE SCALE GENOMIC DNA]</scope>
    <source>
        <strain evidence="8">JCM 19170</strain>
    </source>
</reference>
<dbReference type="Gene3D" id="6.10.10.10">
    <property type="entry name" value="Flagellar export chaperone, C-terminal domain"/>
    <property type="match status" value="1"/>
</dbReference>
<comment type="function">
    <text evidence="4">Flagellin is the subunit protein which polymerizes to form the filaments of bacterial flagella.</text>
</comment>
<feature type="domain" description="Flagellin C-terminal" evidence="6">
    <location>
        <begin position="409"/>
        <end position="494"/>
    </location>
</feature>
<keyword evidence="3 4" id="KW-0975">Bacterial flagellum</keyword>
<dbReference type="PANTHER" id="PTHR42792:SF2">
    <property type="entry name" value="FLAGELLIN"/>
    <property type="match status" value="1"/>
</dbReference>
<keyword evidence="7" id="KW-0282">Flagellum</keyword>
<evidence type="ECO:0000313" key="7">
    <source>
        <dbReference type="EMBL" id="CUB07731.1"/>
    </source>
</evidence>
<dbReference type="Gene3D" id="6.10.280.190">
    <property type="match status" value="1"/>
</dbReference>
<dbReference type="InterPro" id="IPR010810">
    <property type="entry name" value="Flagellin_hook_IN_motif"/>
</dbReference>
<protein>
    <recommendedName>
        <fullName evidence="4">Flagellin</fullName>
    </recommendedName>
</protein>
<evidence type="ECO:0000259" key="6">
    <source>
        <dbReference type="Pfam" id="PF00700"/>
    </source>
</evidence>
<dbReference type="GO" id="GO:0005198">
    <property type="term" value="F:structural molecule activity"/>
    <property type="evidence" value="ECO:0007669"/>
    <property type="project" value="UniProtKB-UniRule"/>
</dbReference>
<keyword evidence="7" id="KW-0969">Cilium</keyword>
<dbReference type="GO" id="GO:0005576">
    <property type="term" value="C:extracellular region"/>
    <property type="evidence" value="ECO:0007669"/>
    <property type="project" value="UniProtKB-SubCell"/>
</dbReference>
<dbReference type="InterPro" id="IPR001029">
    <property type="entry name" value="Flagellin_N"/>
</dbReference>
<dbReference type="RefSeq" id="WP_055424008.1">
    <property type="nucleotide sequence ID" value="NZ_CYHH01000011.1"/>
</dbReference>
<dbReference type="OrthoDB" id="9796789at2"/>
<dbReference type="EMBL" id="CYHH01000011">
    <property type="protein sequence ID" value="CUB07731.1"/>
    <property type="molecule type" value="Genomic_DNA"/>
</dbReference>
<keyword evidence="7" id="KW-0966">Cell projection</keyword>
<evidence type="ECO:0000259" key="5">
    <source>
        <dbReference type="Pfam" id="PF00669"/>
    </source>
</evidence>
<comment type="similarity">
    <text evidence="1 4">Belongs to the bacterial flagellin family.</text>
</comment>
<dbReference type="GO" id="GO:0009288">
    <property type="term" value="C:bacterial-type flagellum"/>
    <property type="evidence" value="ECO:0007669"/>
    <property type="project" value="UniProtKB-SubCell"/>
</dbReference>